<dbReference type="Proteomes" id="UP000240490">
    <property type="component" value="Unassembled WGS sequence"/>
</dbReference>
<reference evidence="1 2" key="1">
    <citation type="submission" date="2017-04" db="EMBL/GenBank/DDBJ databases">
        <title>Novel microbial lineages endemic to geothermal iron-oxide mats fill important gaps in the evolutionary history of Archaea.</title>
        <authorList>
            <person name="Jay Z.J."/>
            <person name="Beam J.P."/>
            <person name="Dlakic M."/>
            <person name="Rusch D.B."/>
            <person name="Kozubal M.A."/>
            <person name="Inskeep W.P."/>
        </authorList>
    </citation>
    <scope>NUCLEOTIDE SEQUENCE [LARGE SCALE GENOMIC DNA]</scope>
    <source>
        <strain evidence="1">ECH_B_SAG-M15</strain>
    </source>
</reference>
<dbReference type="AlphaFoldDB" id="A0A2R6AYW3"/>
<accession>A0A2R6AYW3</accession>
<proteinExistence type="predicted"/>
<organism evidence="1 2">
    <name type="scientific">Candidatus Marsarchaeota G2 archaeon ECH_B_SAG-M15</name>
    <dbReference type="NCBI Taxonomy" id="1978162"/>
    <lineage>
        <taxon>Archaea</taxon>
        <taxon>Candidatus Marsarchaeota</taxon>
        <taxon>Candidatus Marsarchaeota group 2</taxon>
    </lineage>
</organism>
<dbReference type="EMBL" id="NEXJ01000044">
    <property type="protein sequence ID" value="PSN91564.1"/>
    <property type="molecule type" value="Genomic_DNA"/>
</dbReference>
<comment type="caution">
    <text evidence="1">The sequence shown here is derived from an EMBL/GenBank/DDBJ whole genome shotgun (WGS) entry which is preliminary data.</text>
</comment>
<evidence type="ECO:0000313" key="1">
    <source>
        <dbReference type="EMBL" id="PSN91564.1"/>
    </source>
</evidence>
<gene>
    <name evidence="1" type="ORF">B9Q08_02525</name>
</gene>
<name>A0A2R6AYW3_9ARCH</name>
<sequence length="79" mass="8895">MGSAEDTIEEVIYKYVYVSGEVTFRRLLSFLAQHSSLTLRRDRVALVLGSMASDGRINVKKVGAEWRISPKAKKPVKQL</sequence>
<protein>
    <submittedName>
        <fullName evidence="1">Uncharacterized protein</fullName>
    </submittedName>
</protein>
<evidence type="ECO:0000313" key="2">
    <source>
        <dbReference type="Proteomes" id="UP000240490"/>
    </source>
</evidence>